<evidence type="ECO:0000313" key="3">
    <source>
        <dbReference type="Proteomes" id="UP001058533"/>
    </source>
</evidence>
<name>A0ABY5L665_9SPHN</name>
<keyword evidence="3" id="KW-1185">Reference proteome</keyword>
<proteinExistence type="predicted"/>
<sequence length="54" mass="5530">MTDDLMKSGPSEAAMDGRRPWSTPTVIVSDIAQSGAGVTFATDGTSTGGYQYGS</sequence>
<dbReference type="Proteomes" id="UP001058533">
    <property type="component" value="Chromosome"/>
</dbReference>
<evidence type="ECO:0000256" key="1">
    <source>
        <dbReference type="SAM" id="MobiDB-lite"/>
    </source>
</evidence>
<dbReference type="EMBL" id="CP101740">
    <property type="protein sequence ID" value="UUL82453.1"/>
    <property type="molecule type" value="Genomic_DNA"/>
</dbReference>
<gene>
    <name evidence="2" type="ORF">NMP03_14990</name>
</gene>
<dbReference type="RefSeq" id="WP_256506286.1">
    <property type="nucleotide sequence ID" value="NZ_CP101740.1"/>
</dbReference>
<accession>A0ABY5L665</accession>
<protein>
    <submittedName>
        <fullName evidence="2">Uncharacterized protein</fullName>
    </submittedName>
</protein>
<feature type="region of interest" description="Disordered" evidence="1">
    <location>
        <begin position="1"/>
        <end position="21"/>
    </location>
</feature>
<organism evidence="2 3">
    <name type="scientific">Sphingomonas qomolangmaensis</name>
    <dbReference type="NCBI Taxonomy" id="2918765"/>
    <lineage>
        <taxon>Bacteria</taxon>
        <taxon>Pseudomonadati</taxon>
        <taxon>Pseudomonadota</taxon>
        <taxon>Alphaproteobacteria</taxon>
        <taxon>Sphingomonadales</taxon>
        <taxon>Sphingomonadaceae</taxon>
        <taxon>Sphingomonas</taxon>
    </lineage>
</organism>
<evidence type="ECO:0000313" key="2">
    <source>
        <dbReference type="EMBL" id="UUL82453.1"/>
    </source>
</evidence>
<reference evidence="2" key="1">
    <citation type="submission" date="2022-07" db="EMBL/GenBank/DDBJ databases">
        <title>Sphingomonas sp. nov., a novel bacterium isolated from the north slope of the Mount Everest.</title>
        <authorList>
            <person name="Cui X."/>
            <person name="Liu Y."/>
        </authorList>
    </citation>
    <scope>NUCLEOTIDE SEQUENCE</scope>
    <source>
        <strain evidence="2">S5-59</strain>
    </source>
</reference>